<dbReference type="UniPathway" id="UPA00226"/>
<feature type="domain" description="Dihydroxy-acid/6-phosphogluconate dehydratase N-terminal" evidence="11">
    <location>
        <begin position="68"/>
        <end position="382"/>
    </location>
</feature>
<keyword evidence="14" id="KW-1185">Reference proteome</keyword>
<keyword evidence="5 9" id="KW-0411">Iron-sulfur</keyword>
<comment type="caution">
    <text evidence="13">The sequence shown here is derived from an EMBL/GenBank/DDBJ whole genome shotgun (WGS) entry which is preliminary data.</text>
</comment>
<comment type="similarity">
    <text evidence="1 9">Belongs to the IlvD/Edd family.</text>
</comment>
<evidence type="ECO:0000256" key="7">
    <source>
        <dbReference type="ARBA" id="ARBA00023239"/>
    </source>
</evidence>
<keyword evidence="2 9" id="KW-0004">4Fe-4S</keyword>
<accession>A0A317CJV9</accession>
<evidence type="ECO:0000256" key="8">
    <source>
        <dbReference type="ARBA" id="ARBA00023277"/>
    </source>
</evidence>
<evidence type="ECO:0000256" key="10">
    <source>
        <dbReference type="NCBIfam" id="TIGR01196"/>
    </source>
</evidence>
<dbReference type="InterPro" id="IPR037237">
    <property type="entry name" value="IlvD/EDD_N"/>
</dbReference>
<comment type="cofactor">
    <cofactor evidence="9">
        <name>[4Fe-4S] cluster</name>
        <dbReference type="ChEBI" id="CHEBI:49883"/>
    </cofactor>
    <text evidence="9">Binds 1 [4Fe-4S] cluster.</text>
</comment>
<dbReference type="InterPro" id="IPR020558">
    <property type="entry name" value="DiOHA_6PGluconate_deHydtase_CS"/>
</dbReference>
<dbReference type="GO" id="GO:0005829">
    <property type="term" value="C:cytosol"/>
    <property type="evidence" value="ECO:0007669"/>
    <property type="project" value="TreeGrafter"/>
</dbReference>
<dbReference type="GO" id="GO:0046872">
    <property type="term" value="F:metal ion binding"/>
    <property type="evidence" value="ECO:0007669"/>
    <property type="project" value="UniProtKB-KW"/>
</dbReference>
<dbReference type="PANTHER" id="PTHR43661">
    <property type="entry name" value="D-XYLONATE DEHYDRATASE"/>
    <property type="match status" value="1"/>
</dbReference>
<evidence type="ECO:0000259" key="12">
    <source>
        <dbReference type="Pfam" id="PF24877"/>
    </source>
</evidence>
<dbReference type="OrthoDB" id="9807077at2"/>
<comment type="catalytic activity">
    <reaction evidence="9">
        <text>6-phospho-D-gluconate = 2-dehydro-3-deoxy-6-phospho-D-gluconate + H2O</text>
        <dbReference type="Rhea" id="RHEA:17277"/>
        <dbReference type="ChEBI" id="CHEBI:15377"/>
        <dbReference type="ChEBI" id="CHEBI:57569"/>
        <dbReference type="ChEBI" id="CHEBI:58759"/>
        <dbReference type="EC" id="4.2.1.12"/>
    </reaction>
</comment>
<feature type="binding site" evidence="9">
    <location>
        <position position="223"/>
    </location>
    <ligand>
        <name>[4Fe-4S] cluster</name>
        <dbReference type="ChEBI" id="CHEBI:49883"/>
    </ligand>
</feature>
<dbReference type="Gene3D" id="3.50.30.80">
    <property type="entry name" value="IlvD/EDD C-terminal domain-like"/>
    <property type="match status" value="1"/>
</dbReference>
<evidence type="ECO:0000256" key="1">
    <source>
        <dbReference type="ARBA" id="ARBA00006486"/>
    </source>
</evidence>
<keyword evidence="8 9" id="KW-0119">Carbohydrate metabolism</keyword>
<dbReference type="InterPro" id="IPR042096">
    <property type="entry name" value="Dihydro-acid_dehy_C"/>
</dbReference>
<dbReference type="InterPro" id="IPR004786">
    <property type="entry name" value="6-phosphgluc_deHydtase"/>
</dbReference>
<keyword evidence="7 9" id="KW-0456">Lyase</keyword>
<comment type="function">
    <text evidence="9">Catalyzes the dehydration of 6-phospho-D-gluconate to 2-dehydro-3-deoxy-6-phospho-D-gluconate.</text>
</comment>
<feature type="binding site" evidence="9">
    <location>
        <position position="156"/>
    </location>
    <ligand>
        <name>[4Fe-4S] cluster</name>
        <dbReference type="ChEBI" id="CHEBI:49883"/>
    </ligand>
</feature>
<name>A0A317CJV9_9GAMM</name>
<proteinExistence type="inferred from homology"/>
<dbReference type="PANTHER" id="PTHR43661:SF1">
    <property type="entry name" value="PHOSPHOGLUCONATE DEHYDRATASE"/>
    <property type="match status" value="1"/>
</dbReference>
<dbReference type="SUPFAM" id="SSF143975">
    <property type="entry name" value="IlvD/EDD N-terminal domain-like"/>
    <property type="match status" value="1"/>
</dbReference>
<dbReference type="GO" id="GO:0019521">
    <property type="term" value="P:D-gluconate metabolic process"/>
    <property type="evidence" value="ECO:0007669"/>
    <property type="project" value="UniProtKB-KW"/>
</dbReference>
<dbReference type="InterPro" id="IPR056740">
    <property type="entry name" value="ILV_EDD_C"/>
</dbReference>
<evidence type="ECO:0000313" key="13">
    <source>
        <dbReference type="EMBL" id="PWQ98848.1"/>
    </source>
</evidence>
<evidence type="ECO:0000256" key="2">
    <source>
        <dbReference type="ARBA" id="ARBA00022485"/>
    </source>
</evidence>
<evidence type="ECO:0000256" key="5">
    <source>
        <dbReference type="ARBA" id="ARBA00023014"/>
    </source>
</evidence>
<evidence type="ECO:0000256" key="6">
    <source>
        <dbReference type="ARBA" id="ARBA00023064"/>
    </source>
</evidence>
<dbReference type="Pfam" id="PF24877">
    <property type="entry name" value="ILV_EDD_C"/>
    <property type="match status" value="1"/>
</dbReference>
<dbReference type="GO" id="GO:0009255">
    <property type="term" value="P:Entner-Doudoroff pathway through 6-phosphogluconate"/>
    <property type="evidence" value="ECO:0007669"/>
    <property type="project" value="UniProtKB-UniRule"/>
</dbReference>
<dbReference type="GO" id="GO:0051539">
    <property type="term" value="F:4 iron, 4 sulfur cluster binding"/>
    <property type="evidence" value="ECO:0007669"/>
    <property type="project" value="UniProtKB-UniRule"/>
</dbReference>
<keyword evidence="4 9" id="KW-0408">Iron</keyword>
<protein>
    <recommendedName>
        <fullName evidence="9 10">Phosphogluconate dehydratase</fullName>
        <ecNumber evidence="9 10">4.2.1.12</ecNumber>
    </recommendedName>
</protein>
<comment type="pathway">
    <text evidence="9">Carbohydrate metabolism; Entner-Doudoroff pathway.</text>
</comment>
<evidence type="ECO:0000313" key="14">
    <source>
        <dbReference type="Proteomes" id="UP000245539"/>
    </source>
</evidence>
<evidence type="ECO:0000256" key="4">
    <source>
        <dbReference type="ARBA" id="ARBA00023004"/>
    </source>
</evidence>
<dbReference type="PROSITE" id="PS00886">
    <property type="entry name" value="ILVD_EDD_1"/>
    <property type="match status" value="1"/>
</dbReference>
<keyword evidence="6 9" id="KW-0311">Gluconate utilization</keyword>
<dbReference type="SUPFAM" id="SSF52016">
    <property type="entry name" value="LeuD/IlvD-like"/>
    <property type="match status" value="1"/>
</dbReference>
<dbReference type="Pfam" id="PF00920">
    <property type="entry name" value="ILVD_EDD_N"/>
    <property type="match status" value="1"/>
</dbReference>
<gene>
    <name evidence="9" type="primary">edd</name>
    <name evidence="13" type="ORF">DKW60_07330</name>
</gene>
<dbReference type="HAMAP" id="MF_02094">
    <property type="entry name" value="Edd"/>
    <property type="match status" value="1"/>
</dbReference>
<evidence type="ECO:0000256" key="3">
    <source>
        <dbReference type="ARBA" id="ARBA00022723"/>
    </source>
</evidence>
<evidence type="ECO:0000256" key="9">
    <source>
        <dbReference type="HAMAP-Rule" id="MF_02094"/>
    </source>
</evidence>
<organism evidence="13 14">
    <name type="scientific">Leucothrix pacifica</name>
    <dbReference type="NCBI Taxonomy" id="1247513"/>
    <lineage>
        <taxon>Bacteria</taxon>
        <taxon>Pseudomonadati</taxon>
        <taxon>Pseudomonadota</taxon>
        <taxon>Gammaproteobacteria</taxon>
        <taxon>Thiotrichales</taxon>
        <taxon>Thiotrichaceae</taxon>
        <taxon>Leucothrix</taxon>
    </lineage>
</organism>
<dbReference type="EC" id="4.2.1.12" evidence="9 10"/>
<dbReference type="AlphaFoldDB" id="A0A317CJV9"/>
<evidence type="ECO:0000259" key="11">
    <source>
        <dbReference type="Pfam" id="PF00920"/>
    </source>
</evidence>
<dbReference type="InterPro" id="IPR000581">
    <property type="entry name" value="ILV_EDD_N"/>
</dbReference>
<keyword evidence="3 9" id="KW-0479">Metal-binding</keyword>
<dbReference type="RefSeq" id="WP_109837010.1">
    <property type="nucleotide sequence ID" value="NZ_QGKM01000014.1"/>
</dbReference>
<sequence length="607" mass="64572">MAILNSVVDRVTDRIIKRSEQSRGLYLSRMQEALKHTGRHGLGCTNLAHGLASAPAGDKIMLRQERPPNLGIVTAYNDMLSAHSPYARYPDLIKESARAKGAVAQVAGATPAMCDGVTQGEPGMELSLFSRDLIAMSTAVALSHNVFDGALYLGICDKIVPGLLIGALRFGHLPAVFVPSGPMGTGISNSEKAKVRQRYAEGKASRDELLESELSAYHSEGTCTFYGTANSNQMLMEIMGLHVPGAAFVPPQGNLRDALTDRAVSQLLAMTKTGGNYKPLSDVIDERAVVNGMIGLMATGGSTNHTIHLVAMARAAGIQIDWNDFSDLSDVVPLIAKVYPNGQADINQFHAAGGVGSVIRELLGAGLLHESVETVTGTGLGDYAQEPFMSDEVLTWRESPAAGDNDDILSTVDAPFRHEGGIKLLAGNLGRAVTKVSAVDPANWLIEAECRIFDSQEDAQASFKAGELDHDVVVVVRFQGPKANGMPELHKLMPMLGVLQDRGHRVALVTDGRLSGASGKVPTAIHMTPECMVGGGLSLLRDGDIVRVDCETGEVNALVDDEVWKNRTQELTPSEAAGFGFGRELFSAFRNNVGDAEQGACSFDAEA</sequence>
<feature type="domain" description="Dihydroxy-acid/6-phosphogluconate dehydratase C-terminal" evidence="12">
    <location>
        <begin position="407"/>
        <end position="600"/>
    </location>
</feature>
<reference evidence="13 14" key="1">
    <citation type="submission" date="2018-05" db="EMBL/GenBank/DDBJ databases">
        <title>Leucothrix arctica sp. nov., isolated from Arctic seawater.</title>
        <authorList>
            <person name="Choi A."/>
            <person name="Baek K."/>
        </authorList>
    </citation>
    <scope>NUCLEOTIDE SEQUENCE [LARGE SCALE GENOMIC DNA]</scope>
    <source>
        <strain evidence="13 14">JCM 18388</strain>
    </source>
</reference>
<dbReference type="NCBIfam" id="TIGR01196">
    <property type="entry name" value="edd"/>
    <property type="match status" value="1"/>
</dbReference>
<dbReference type="GO" id="GO:0004456">
    <property type="term" value="F:phosphogluconate dehydratase activity"/>
    <property type="evidence" value="ECO:0007669"/>
    <property type="project" value="UniProtKB-UniRule"/>
</dbReference>
<dbReference type="Proteomes" id="UP000245539">
    <property type="component" value="Unassembled WGS sequence"/>
</dbReference>
<dbReference type="PROSITE" id="PS00887">
    <property type="entry name" value="ILVD_EDD_2"/>
    <property type="match status" value="1"/>
</dbReference>
<dbReference type="EMBL" id="QGKM01000014">
    <property type="protein sequence ID" value="PWQ98848.1"/>
    <property type="molecule type" value="Genomic_DNA"/>
</dbReference>